<dbReference type="SUPFAM" id="SSF51735">
    <property type="entry name" value="NAD(P)-binding Rossmann-fold domains"/>
    <property type="match status" value="1"/>
</dbReference>
<protein>
    <submittedName>
        <fullName evidence="1">NAD-dependent epimerase</fullName>
    </submittedName>
</protein>
<name>A0A939PAK4_9ACTN</name>
<sequence>MPFHVIVGRGATAHNLAKLLTDAGDRVTMVSRSGEGPGNVERVALDAGETDRLTDLAQGADTLFNLAMPAYHTWPETVPPLFGSIQTAAERTDATYVMLSNLYGYGPVEGTLTEDHPLAATGPKGKVRAQMWLNAKAAHDAGRIRVTEIRAGQFIGAGAFSIFNAMVQPKVLAGLLALVPAAVDVPHSFTSVDDAAAALYAVAHDERALGQAWHAPMVVHSVREMAERLADLADAPPPRVEEMSDRELTLLGNTAPIWEELWETHHMSHRPFVVDSTRITDTFGVKPTPLDETLKASLTGTDDTRALTNA</sequence>
<dbReference type="InterPro" id="IPR036291">
    <property type="entry name" value="NAD(P)-bd_dom_sf"/>
</dbReference>
<dbReference type="Proteomes" id="UP000669179">
    <property type="component" value="Unassembled WGS sequence"/>
</dbReference>
<evidence type="ECO:0000313" key="2">
    <source>
        <dbReference type="Proteomes" id="UP000669179"/>
    </source>
</evidence>
<reference evidence="1" key="1">
    <citation type="submission" date="2021-03" db="EMBL/GenBank/DDBJ databases">
        <authorList>
            <person name="Kanchanasin P."/>
            <person name="Saeng-In P."/>
            <person name="Phongsopitanun W."/>
            <person name="Yuki M."/>
            <person name="Kudo T."/>
            <person name="Ohkuma M."/>
            <person name="Tanasupawat S."/>
        </authorList>
    </citation>
    <scope>NUCLEOTIDE SEQUENCE</scope>
    <source>
        <strain evidence="1">GKU 128</strain>
    </source>
</reference>
<evidence type="ECO:0000313" key="1">
    <source>
        <dbReference type="EMBL" id="MBO2448888.1"/>
    </source>
</evidence>
<accession>A0A939PAK4</accession>
<dbReference type="RefSeq" id="WP_208256547.1">
    <property type="nucleotide sequence ID" value="NZ_JAGEOJ010000006.1"/>
</dbReference>
<organism evidence="1 2">
    <name type="scientific">Actinomadura barringtoniae</name>
    <dbReference type="NCBI Taxonomy" id="1427535"/>
    <lineage>
        <taxon>Bacteria</taxon>
        <taxon>Bacillati</taxon>
        <taxon>Actinomycetota</taxon>
        <taxon>Actinomycetes</taxon>
        <taxon>Streptosporangiales</taxon>
        <taxon>Thermomonosporaceae</taxon>
        <taxon>Actinomadura</taxon>
    </lineage>
</organism>
<proteinExistence type="predicted"/>
<dbReference type="AlphaFoldDB" id="A0A939PAK4"/>
<gene>
    <name evidence="1" type="ORF">J4573_17420</name>
</gene>
<dbReference type="Gene3D" id="3.40.50.720">
    <property type="entry name" value="NAD(P)-binding Rossmann-like Domain"/>
    <property type="match status" value="1"/>
</dbReference>
<keyword evidence="2" id="KW-1185">Reference proteome</keyword>
<comment type="caution">
    <text evidence="1">The sequence shown here is derived from an EMBL/GenBank/DDBJ whole genome shotgun (WGS) entry which is preliminary data.</text>
</comment>
<dbReference type="EMBL" id="JAGEOJ010000006">
    <property type="protein sequence ID" value="MBO2448888.1"/>
    <property type="molecule type" value="Genomic_DNA"/>
</dbReference>